<proteinExistence type="predicted"/>
<dbReference type="RefSeq" id="YP_003429352.1">
    <property type="nucleotide sequence ID" value="NC_013797.1"/>
</dbReference>
<keyword evidence="2" id="KW-1185">Reference proteome</keyword>
<organism evidence="1 2">
    <name type="scientific">Pieris rapae granulovirus Wuhan</name>
    <dbReference type="NCBI Taxonomy" id="2848030"/>
    <lineage>
        <taxon>Viruses</taxon>
        <taxon>Viruses incertae sedis</taxon>
        <taxon>Naldaviricetes</taxon>
        <taxon>Lefavirales</taxon>
        <taxon>Baculoviridae</taxon>
        <taxon>Betabaculovirus</taxon>
        <taxon>Betabaculovirus arrapae</taxon>
    </lineage>
</organism>
<protein>
    <submittedName>
        <fullName evidence="1">PrGVORF28</fullName>
    </submittedName>
</protein>
<dbReference type="Proteomes" id="UP000202544">
    <property type="component" value="Segment"/>
</dbReference>
<accession>D2J4J5</accession>
<evidence type="ECO:0000313" key="1">
    <source>
        <dbReference type="EMBL" id="ACZ63514.1"/>
    </source>
</evidence>
<evidence type="ECO:0000313" key="2">
    <source>
        <dbReference type="Proteomes" id="UP000202544"/>
    </source>
</evidence>
<dbReference type="KEGG" id="vg:11107035"/>
<reference evidence="1 2" key="1">
    <citation type="journal article" date="2011" name="J. Proteome Res.">
        <title>ODV-associated proteins of the Pieris rapae granulovirus.</title>
        <authorList>
            <person name="Wang X.F."/>
            <person name="Zhang B.Q."/>
            <person name="Xu H.J."/>
            <person name="Cui Y.J."/>
            <person name="Xu Y.P."/>
            <person name="Zhang M.J."/>
            <person name="Han Y.S."/>
            <person name="Lee Y.S."/>
            <person name="Bao Y.Y."/>
            <person name="Zhang C.X."/>
        </authorList>
    </citation>
    <scope>NUCLEOTIDE SEQUENCE [LARGE SCALE GENOMIC DNA]</scope>
    <source>
        <strain evidence="1">Wuhan</strain>
    </source>
</reference>
<dbReference type="OrthoDB" id="20040at10239"/>
<dbReference type="GeneID" id="11107035"/>
<dbReference type="EMBL" id="GQ884143">
    <property type="protein sequence ID" value="ACZ63514.1"/>
    <property type="molecule type" value="Genomic_DNA"/>
</dbReference>
<sequence>MHLFKCEYDDLFKFEWPVLLEEDTLILWLDINCLKQKGFELPPNLNTKTFNNTKVTSHSINLNVKKQSLFTESKKILIKNKYEFCEAHILQTLTLSRLNDNYHTVLEQFLYQQLPYYLQCYLNDLKLTSLFDIKNYWDTLANLDNVRKYYLFRLKIVTLQYEKAKHTTKIVEKNVNNVDNNTTNNVDDNTTNVNANTNNVDDNTNNNVDNNANNFDNNANNVDDNVNDVNETNIINKAEFIDKKVSATKKPNKLGFVINKTDFDKNILCDSIIDNITLQLKHLENYNNINKIHVYLNFNKLLKGSVGLLETLLEWK</sequence>
<name>D2J4J5_9BBAC</name>
<reference evidence="1 2" key="2">
    <citation type="journal article" date="2012" name="J. Virol.">
        <title>The Genome of Pieris rapae Granulovirus.</title>
        <authorList>
            <person name="Zhang B.Q."/>
            <person name="Cheng R.L."/>
            <person name="Wang X.F."/>
            <person name="Zhang C.X."/>
        </authorList>
    </citation>
    <scope>NUCLEOTIDE SEQUENCE [LARGE SCALE GENOMIC DNA]</scope>
    <source>
        <strain evidence="1">Wuhan</strain>
    </source>
</reference>